<gene>
    <name evidence="1" type="ORF">PZN02_005895</name>
</gene>
<sequence>MPEIGGAFVRAERHEHFADTPPCGLDATLVGFAQQGLEFGEHHLDRIEVGAVGRQEEQMGAGVADGVARRLALVAAEIVENDDIAGTESWRQASTQTVKAMPLIGPSSI</sequence>
<accession>A0ABY8DPI6</accession>
<evidence type="ECO:0000313" key="2">
    <source>
        <dbReference type="Proteomes" id="UP001229355"/>
    </source>
</evidence>
<organism evidence="1 2">
    <name type="scientific">Sinorhizobium garamanticum</name>
    <dbReference type="NCBI Taxonomy" id="680247"/>
    <lineage>
        <taxon>Bacteria</taxon>
        <taxon>Pseudomonadati</taxon>
        <taxon>Pseudomonadota</taxon>
        <taxon>Alphaproteobacteria</taxon>
        <taxon>Hyphomicrobiales</taxon>
        <taxon>Rhizobiaceae</taxon>
        <taxon>Sinorhizobium/Ensifer group</taxon>
        <taxon>Sinorhizobium</taxon>
    </lineage>
</organism>
<reference evidence="1 2" key="1">
    <citation type="submission" date="2023-03" db="EMBL/GenBank/DDBJ databases">
        <authorList>
            <person name="Kaur S."/>
            <person name="Espinosa-Saiz D."/>
            <person name="Velazquez E."/>
            <person name="Menendez E."/>
            <person name="diCenzo G.C."/>
        </authorList>
    </citation>
    <scope>NUCLEOTIDE SEQUENCE [LARGE SCALE GENOMIC DNA]</scope>
    <source>
        <strain evidence="1 2">LMG 24692</strain>
        <plasmid evidence="1 2">unnamed</plasmid>
    </source>
</reference>
<keyword evidence="2" id="KW-1185">Reference proteome</keyword>
<dbReference type="EMBL" id="CP120375">
    <property type="protein sequence ID" value="WEX91622.1"/>
    <property type="molecule type" value="Genomic_DNA"/>
</dbReference>
<evidence type="ECO:0000313" key="1">
    <source>
        <dbReference type="EMBL" id="WEX91622.1"/>
    </source>
</evidence>
<keyword evidence="1" id="KW-0614">Plasmid</keyword>
<geneLocation type="plasmid" evidence="1 2">
    <name>unnamed</name>
</geneLocation>
<proteinExistence type="predicted"/>
<name>A0ABY8DPI6_9HYPH</name>
<protein>
    <submittedName>
        <fullName evidence="1">Uncharacterized protein</fullName>
    </submittedName>
</protein>
<dbReference type="Proteomes" id="UP001229355">
    <property type="component" value="Plasmid unnamed"/>
</dbReference>